<dbReference type="GO" id="GO:0031222">
    <property type="term" value="P:arabinan catabolic process"/>
    <property type="evidence" value="ECO:0007669"/>
    <property type="project" value="UniProtKB-UniPathway"/>
</dbReference>
<dbReference type="EC" id="3.2.1.55" evidence="4"/>
<keyword evidence="6" id="KW-0378">Hydrolase</keyword>
<dbReference type="GO" id="GO:0046373">
    <property type="term" value="P:L-arabinose metabolic process"/>
    <property type="evidence" value="ECO:0007669"/>
    <property type="project" value="InterPro"/>
</dbReference>
<evidence type="ECO:0000256" key="2">
    <source>
        <dbReference type="ARBA" id="ARBA00004834"/>
    </source>
</evidence>
<dbReference type="SUPFAM" id="SSF51445">
    <property type="entry name" value="(Trans)glycosidases"/>
    <property type="match status" value="1"/>
</dbReference>
<evidence type="ECO:0000256" key="4">
    <source>
        <dbReference type="ARBA" id="ARBA00012670"/>
    </source>
</evidence>
<dbReference type="InterPro" id="IPR055235">
    <property type="entry name" value="ASD1_cat"/>
</dbReference>
<reference evidence="10 11" key="1">
    <citation type="journal article" date="2019" name="Mol. Biol. Evol.">
        <title>Blast fungal genomes show frequent chromosomal changes, gene gains and losses, and effector gene turnover.</title>
        <authorList>
            <person name="Gomez Luciano L.B."/>
            <person name="Jason Tsai I."/>
            <person name="Chuma I."/>
            <person name="Tosa Y."/>
            <person name="Chen Y.H."/>
            <person name="Li J.Y."/>
            <person name="Li M.Y."/>
            <person name="Jade Lu M.Y."/>
            <person name="Nakayashiki H."/>
            <person name="Li W.H."/>
        </authorList>
    </citation>
    <scope>NUCLEOTIDE SEQUENCE [LARGE SCALE GENOMIC DNA]</scope>
    <source>
        <strain evidence="10 11">NI907</strain>
    </source>
</reference>
<comment type="similarity">
    <text evidence="3">Belongs to the glycosyl hydrolase 51 family.</text>
</comment>
<dbReference type="PANTHER" id="PTHR31776:SF0">
    <property type="entry name" value="ALPHA-L-ARABINOFURANOSIDASE 1"/>
    <property type="match status" value="1"/>
</dbReference>
<evidence type="ECO:0000256" key="1">
    <source>
        <dbReference type="ARBA" id="ARBA00001462"/>
    </source>
</evidence>
<accession>A0A6P8AW56</accession>
<reference evidence="11" key="2">
    <citation type="submission" date="2019-10" db="EMBL/GenBank/DDBJ databases">
        <authorList>
            <consortium name="NCBI Genome Project"/>
        </authorList>
    </citation>
    <scope>NUCLEOTIDE SEQUENCE</scope>
    <source>
        <strain evidence="11">NI907</strain>
    </source>
</reference>
<proteinExistence type="inferred from homology"/>
<evidence type="ECO:0000313" key="10">
    <source>
        <dbReference type="Proteomes" id="UP000515153"/>
    </source>
</evidence>
<comment type="catalytic activity">
    <reaction evidence="1">
        <text>Hydrolysis of terminal non-reducing alpha-L-arabinofuranoside residues in alpha-L-arabinosides.</text>
        <dbReference type="EC" id="3.2.1.55"/>
    </reaction>
</comment>
<dbReference type="UniPathway" id="UPA00667"/>
<name>A0A6P8AW56_PYRGI</name>
<dbReference type="GeneID" id="41962998"/>
<protein>
    <recommendedName>
        <fullName evidence="4">non-reducing end alpha-L-arabinofuranosidase</fullName>
        <ecNumber evidence="4">3.2.1.55</ecNumber>
    </recommendedName>
</protein>
<keyword evidence="10" id="KW-1185">Reference proteome</keyword>
<dbReference type="AlphaFoldDB" id="A0A6P8AW56"/>
<evidence type="ECO:0000256" key="8">
    <source>
        <dbReference type="SAM" id="MobiDB-lite"/>
    </source>
</evidence>
<evidence type="ECO:0000259" key="9">
    <source>
        <dbReference type="SMART" id="SM00813"/>
    </source>
</evidence>
<dbReference type="GO" id="GO:0046556">
    <property type="term" value="F:alpha-L-arabinofuranosidase activity"/>
    <property type="evidence" value="ECO:0007669"/>
    <property type="project" value="UniProtKB-EC"/>
</dbReference>
<comment type="pathway">
    <text evidence="2">Glycan metabolism; L-arabinan degradation.</text>
</comment>
<dbReference type="SMART" id="SM00813">
    <property type="entry name" value="Alpha-L-AF_C"/>
    <property type="match status" value="1"/>
</dbReference>
<feature type="region of interest" description="Disordered" evidence="8">
    <location>
        <begin position="422"/>
        <end position="442"/>
    </location>
</feature>
<dbReference type="InterPro" id="IPR017853">
    <property type="entry name" value="GH"/>
</dbReference>
<gene>
    <name evidence="11" type="ORF">PgNI_08089</name>
</gene>
<evidence type="ECO:0000256" key="5">
    <source>
        <dbReference type="ARBA" id="ARBA00022729"/>
    </source>
</evidence>
<dbReference type="Pfam" id="PF22848">
    <property type="entry name" value="ASD1_dom"/>
    <property type="match status" value="1"/>
</dbReference>
<evidence type="ECO:0000313" key="11">
    <source>
        <dbReference type="RefSeq" id="XP_030979120.1"/>
    </source>
</evidence>
<feature type="domain" description="Alpha-L-arabinofuranosidase C-terminal" evidence="9">
    <location>
        <begin position="491"/>
        <end position="664"/>
    </location>
</feature>
<dbReference type="Proteomes" id="UP000515153">
    <property type="component" value="Chromosome V"/>
</dbReference>
<dbReference type="RefSeq" id="XP_030979120.1">
    <property type="nucleotide sequence ID" value="XM_031128089.1"/>
</dbReference>
<evidence type="ECO:0000256" key="3">
    <source>
        <dbReference type="ARBA" id="ARBA00007186"/>
    </source>
</evidence>
<reference evidence="11" key="3">
    <citation type="submission" date="2025-08" db="UniProtKB">
        <authorList>
            <consortium name="RefSeq"/>
        </authorList>
    </citation>
    <scope>IDENTIFICATION</scope>
    <source>
        <strain evidence="11">NI907</strain>
    </source>
</reference>
<dbReference type="PANTHER" id="PTHR31776">
    <property type="entry name" value="ALPHA-L-ARABINOFURANOSIDASE 1"/>
    <property type="match status" value="1"/>
</dbReference>
<keyword evidence="5" id="KW-0732">Signal</keyword>
<dbReference type="Pfam" id="PF06964">
    <property type="entry name" value="Alpha-L-AF_C"/>
    <property type="match status" value="1"/>
</dbReference>
<sequence length="687" mass="75793">MPPTRIARIVDTLSTQPLLIMLTVTRLITAALVVSSAAAVDIQVKATGGNKTSGHQYGFLHEDINYSGDGGVYAELIRNRAFQGDPEHHPKTLLAWRPINAKLSLNDLEVPLSEELPTSLRVEPEGDGDGPLGFSNDGFWGMDVKVQKYTGSFWVKGAYEGKFTASFKSALTDDVFGSVEIESQSVDDDWVEHEVVLTPSKDAPSSNNTFAITFDRSGMKGDALDFNLISVFPPTYKGRKNGLRIDLAEALEQLHPTFFRFPGGNMLEGPTNRSIWDWKSTLGPLRHRKGFPGPWGYPVTQGLGHLEYLQWAEDMGMEIVIGVWAGLALNGDITPRDKLQPFIDDALNLIEFTRGPADSTWGKKRAELGHPEPFKLEYVEIGNEDWLAGGAEGWNTYKEYRFPMFLEAINKAYPDITVISSGSTHDGHQVPPGTGENRAMGDYHPYRKPDELVDEFDKFDNDPIPHIIGEVAATHVNGGIGWDGNLNYFPWWIGTVGEAISMIGYERNADRIPGTFYAPVIRNMNSWSWAVTLIQHAADPAMTTRSTSWYAWELLAAHPISQTLPASQTFDPIFYVAGESQHNPEGRVWKGAVYNTTNSADLPVSLSFEGVGKGTKAKLRVLTGPEDPMLWNDPHTGVNVVNSTTYHLTAGEGGVFEFSLPELSIAVLETGEKCVSRKRSIAGRVLH</sequence>
<dbReference type="InterPro" id="IPR010720">
    <property type="entry name" value="Alpha-L-AF_C"/>
</dbReference>
<evidence type="ECO:0000256" key="7">
    <source>
        <dbReference type="ARBA" id="ARBA00023180"/>
    </source>
</evidence>
<dbReference type="KEGG" id="pgri:PgNI_08089"/>
<keyword evidence="7" id="KW-0325">Glycoprotein</keyword>
<organism evidence="10 11">
    <name type="scientific">Pyricularia grisea</name>
    <name type="common">Crabgrass-specific blast fungus</name>
    <name type="synonym">Magnaporthe grisea</name>
    <dbReference type="NCBI Taxonomy" id="148305"/>
    <lineage>
        <taxon>Eukaryota</taxon>
        <taxon>Fungi</taxon>
        <taxon>Dikarya</taxon>
        <taxon>Ascomycota</taxon>
        <taxon>Pezizomycotina</taxon>
        <taxon>Sordariomycetes</taxon>
        <taxon>Sordariomycetidae</taxon>
        <taxon>Magnaporthales</taxon>
        <taxon>Pyriculariaceae</taxon>
        <taxon>Pyricularia</taxon>
    </lineage>
</organism>
<dbReference type="Gene3D" id="3.20.20.80">
    <property type="entry name" value="Glycosidases"/>
    <property type="match status" value="1"/>
</dbReference>
<evidence type="ECO:0000256" key="6">
    <source>
        <dbReference type="ARBA" id="ARBA00022801"/>
    </source>
</evidence>
<dbReference type="InterPro" id="IPR051563">
    <property type="entry name" value="Glycosyl_Hydrolase_51"/>
</dbReference>